<protein>
    <submittedName>
        <fullName evidence="2">Uncharacterized protein</fullName>
    </submittedName>
</protein>
<dbReference type="EMBL" id="BLKG01000042">
    <property type="protein sequence ID" value="GFF85777.1"/>
    <property type="molecule type" value="Genomic_DNA"/>
</dbReference>
<evidence type="ECO:0000256" key="1">
    <source>
        <dbReference type="SAM" id="SignalP"/>
    </source>
</evidence>
<proteinExistence type="predicted"/>
<keyword evidence="1" id="KW-0732">Signal</keyword>
<feature type="signal peptide" evidence="1">
    <location>
        <begin position="1"/>
        <end position="18"/>
    </location>
</feature>
<sequence length="86" mass="9669">MKPIYISAMFLYFFAVQAEHRISAREVKMAAADAQRTPALNLEQTVLGIDDSHCYRCSPPCSHAVCCHGEFPQCCSDGHYCYCCEQ</sequence>
<gene>
    <name evidence="2" type="ORF">IFM53868_04594</name>
</gene>
<organism evidence="2 3">
    <name type="scientific">Aspergillus udagawae</name>
    <dbReference type="NCBI Taxonomy" id="91492"/>
    <lineage>
        <taxon>Eukaryota</taxon>
        <taxon>Fungi</taxon>
        <taxon>Dikarya</taxon>
        <taxon>Ascomycota</taxon>
        <taxon>Pezizomycotina</taxon>
        <taxon>Eurotiomycetes</taxon>
        <taxon>Eurotiomycetidae</taxon>
        <taxon>Eurotiales</taxon>
        <taxon>Aspergillaceae</taxon>
        <taxon>Aspergillus</taxon>
        <taxon>Aspergillus subgen. Fumigati</taxon>
    </lineage>
</organism>
<dbReference type="Proteomes" id="UP000465266">
    <property type="component" value="Unassembled WGS sequence"/>
</dbReference>
<reference evidence="2 3" key="1">
    <citation type="submission" date="2020-01" db="EMBL/GenBank/DDBJ databases">
        <title>Draft genome sequence of Aspergillus udagawae IFM 53868.</title>
        <authorList>
            <person name="Takahashi H."/>
            <person name="Yaguchi T."/>
        </authorList>
    </citation>
    <scope>NUCLEOTIDE SEQUENCE [LARGE SCALE GENOMIC DNA]</scope>
    <source>
        <strain evidence="2 3">IFM 53868</strain>
    </source>
</reference>
<comment type="caution">
    <text evidence="2">The sequence shown here is derived from an EMBL/GenBank/DDBJ whole genome shotgun (WGS) entry which is preliminary data.</text>
</comment>
<name>A0ABQ1APN8_9EURO</name>
<feature type="chain" id="PRO_5045316378" evidence="1">
    <location>
        <begin position="19"/>
        <end position="86"/>
    </location>
</feature>
<evidence type="ECO:0000313" key="3">
    <source>
        <dbReference type="Proteomes" id="UP000465266"/>
    </source>
</evidence>
<evidence type="ECO:0000313" key="2">
    <source>
        <dbReference type="EMBL" id="GFF85777.1"/>
    </source>
</evidence>
<accession>A0ABQ1APN8</accession>
<keyword evidence="3" id="KW-1185">Reference proteome</keyword>